<evidence type="ECO:0000259" key="11">
    <source>
        <dbReference type="SMART" id="SM00078"/>
    </source>
</evidence>
<dbReference type="STRING" id="9483.ENSCJAP00000064363"/>
<reference evidence="12" key="3">
    <citation type="submission" date="2025-09" db="UniProtKB">
        <authorList>
            <consortium name="Ensembl"/>
        </authorList>
    </citation>
    <scope>IDENTIFICATION</scope>
</reference>
<name>A0A2R8MSJ1_CALJA</name>
<keyword evidence="8" id="KW-1015">Disulfide bond</keyword>
<protein>
    <submittedName>
        <fullName evidence="12">Relaxin 2</fullName>
    </submittedName>
</protein>
<proteinExistence type="inferred from homology"/>
<dbReference type="Bgee" id="ENSCJAG00000038187">
    <property type="expression patterns" value="Expressed in ovary"/>
</dbReference>
<keyword evidence="10" id="KW-0732">Signal</keyword>
<dbReference type="AlphaFoldDB" id="A0A2R8MSJ1"/>
<dbReference type="InterPro" id="IPR036438">
    <property type="entry name" value="Insulin-like_sf"/>
</dbReference>
<gene>
    <name evidence="12" type="primary">RLN2</name>
</gene>
<reference evidence="12" key="1">
    <citation type="submission" date="2009-03" db="EMBL/GenBank/DDBJ databases">
        <authorList>
            <person name="Warren W."/>
            <person name="Ye L."/>
            <person name="Minx P."/>
            <person name="Worley K."/>
            <person name="Gibbs R."/>
            <person name="Wilson R.K."/>
        </authorList>
    </citation>
    <scope>NUCLEOTIDE SEQUENCE [LARGE SCALE GENOMIC DNA]</scope>
</reference>
<evidence type="ECO:0000256" key="1">
    <source>
        <dbReference type="ARBA" id="ARBA00003311"/>
    </source>
</evidence>
<reference evidence="12" key="2">
    <citation type="submission" date="2025-08" db="UniProtKB">
        <authorList>
            <consortium name="Ensembl"/>
        </authorList>
    </citation>
    <scope>IDENTIFICATION</scope>
</reference>
<dbReference type="GO" id="GO:0005179">
    <property type="term" value="F:hormone activity"/>
    <property type="evidence" value="ECO:0007669"/>
    <property type="project" value="UniProtKB-KW"/>
</dbReference>
<evidence type="ECO:0000256" key="7">
    <source>
        <dbReference type="ARBA" id="ARBA00022702"/>
    </source>
</evidence>
<dbReference type="Gene3D" id="1.10.100.10">
    <property type="entry name" value="Insulin-like"/>
    <property type="match status" value="1"/>
</dbReference>
<dbReference type="GO" id="GO:0005576">
    <property type="term" value="C:extracellular region"/>
    <property type="evidence" value="ECO:0007669"/>
    <property type="project" value="UniProtKB-SubCell"/>
</dbReference>
<dbReference type="PANTHER" id="PTHR12004:SF13">
    <property type="entry name" value="PRORELAXIN H2"/>
    <property type="match status" value="1"/>
</dbReference>
<dbReference type="KEGG" id="cjc:100414702"/>
<dbReference type="InterPro" id="IPR022421">
    <property type="entry name" value="Relaxin"/>
</dbReference>
<keyword evidence="13" id="KW-1185">Reference proteome</keyword>
<feature type="domain" description="Insulin-like" evidence="11">
    <location>
        <begin position="32"/>
        <end position="185"/>
    </location>
</feature>
<dbReference type="PROSITE" id="PS00262">
    <property type="entry name" value="INSULIN"/>
    <property type="match status" value="1"/>
</dbReference>
<comment type="subcellular location">
    <subcellularLocation>
        <location evidence="2 9">Secreted</location>
    </subcellularLocation>
</comment>
<dbReference type="FunCoup" id="A0A2R8MSJ1">
    <property type="interactions" value="516"/>
</dbReference>
<dbReference type="GeneTree" id="ENSGT00940000154434"/>
<evidence type="ECO:0000313" key="12">
    <source>
        <dbReference type="Ensembl" id="ENSCJAP00000064363.1"/>
    </source>
</evidence>
<dbReference type="Ensembl" id="ENSCJAT00000069555.3">
    <property type="protein sequence ID" value="ENSCJAP00000064363.1"/>
    <property type="gene ID" value="ENSCJAG00000038187.3"/>
</dbReference>
<dbReference type="InterPro" id="IPR051042">
    <property type="entry name" value="Repro_Hormone_Insulin-like"/>
</dbReference>
<dbReference type="PRINTS" id="PR02004">
    <property type="entry name" value="RELAXIN"/>
</dbReference>
<dbReference type="SUPFAM" id="SSF56994">
    <property type="entry name" value="Insulin-like"/>
    <property type="match status" value="1"/>
</dbReference>
<dbReference type="CTD" id="6019"/>
<evidence type="ECO:0000313" key="13">
    <source>
        <dbReference type="Proteomes" id="UP000008225"/>
    </source>
</evidence>
<dbReference type="OMA" id="TINMMSE"/>
<sequence length="185" mass="20636">MSRLFLFHLLGVCLLLNQIFRAVATNGKDDVIKVCGRELVRAQIDACGMSTVDKSTLSREDASPQPELVTEIVPSFNSKDTETINMMSELIANLPQELKAAPSGRQSLLPELQQHVPILKDSDLSSEEFKEIIRNRQSEAADSSPSELKYLGLHAHSRRKRQFSLALYNQCCLIGCTKRALAEFC</sequence>
<evidence type="ECO:0000256" key="4">
    <source>
        <dbReference type="ARBA" id="ARBA00011207"/>
    </source>
</evidence>
<evidence type="ECO:0000256" key="9">
    <source>
        <dbReference type="RuleBase" id="RU000406"/>
    </source>
</evidence>
<dbReference type="PANTHER" id="PTHR12004">
    <property type="entry name" value="RELAXIN"/>
    <property type="match status" value="1"/>
</dbReference>
<dbReference type="CDD" id="cd04365">
    <property type="entry name" value="IlGF_relaxin_like"/>
    <property type="match status" value="1"/>
</dbReference>
<feature type="chain" id="PRO_5015332598" evidence="10">
    <location>
        <begin position="25"/>
        <end position="185"/>
    </location>
</feature>
<comment type="similarity">
    <text evidence="3 9">Belongs to the insulin family.</text>
</comment>
<keyword evidence="7" id="KW-0372">Hormone</keyword>
<dbReference type="OrthoDB" id="8784777at2759"/>
<dbReference type="Pfam" id="PF00049">
    <property type="entry name" value="Insulin"/>
    <property type="match status" value="1"/>
</dbReference>
<comment type="subunit">
    <text evidence="4">Heterodimer of a B chain and an A chain linked by two disulfide bonds.</text>
</comment>
<evidence type="ECO:0000256" key="3">
    <source>
        <dbReference type="ARBA" id="ARBA00009034"/>
    </source>
</evidence>
<dbReference type="GeneID" id="100414702"/>
<evidence type="ECO:0000256" key="2">
    <source>
        <dbReference type="ARBA" id="ARBA00004613"/>
    </source>
</evidence>
<evidence type="ECO:0000256" key="6">
    <source>
        <dbReference type="ARBA" id="ARBA00022685"/>
    </source>
</evidence>
<feature type="signal peptide" evidence="10">
    <location>
        <begin position="1"/>
        <end position="24"/>
    </location>
</feature>
<keyword evidence="5 9" id="KW-0964">Secreted</keyword>
<evidence type="ECO:0000256" key="8">
    <source>
        <dbReference type="ARBA" id="ARBA00023157"/>
    </source>
</evidence>
<dbReference type="InParanoid" id="A0A2R8MSJ1"/>
<evidence type="ECO:0000256" key="10">
    <source>
        <dbReference type="SAM" id="SignalP"/>
    </source>
</evidence>
<dbReference type="InterPro" id="IPR016179">
    <property type="entry name" value="Insulin-like"/>
</dbReference>
<dbReference type="RefSeq" id="XP_002742955.1">
    <property type="nucleotide sequence ID" value="XM_002742909.5"/>
</dbReference>
<accession>A0A2R8MSJ1</accession>
<comment type="function">
    <text evidence="1">Relaxin is an ovarian hormone that acts with estrogen to produce dilatation of the birth canal in many mammals. May be involved in remodeling of connective tissues during pregnancy, promoting growth of pubic ligaments and ripening of the cervix.</text>
</comment>
<keyword evidence="6" id="KW-0165">Cleavage on pair of basic residues</keyword>
<dbReference type="SMART" id="SM00078">
    <property type="entry name" value="IlGF"/>
    <property type="match status" value="1"/>
</dbReference>
<organism evidence="12 13">
    <name type="scientific">Callithrix jacchus</name>
    <name type="common">White-tufted-ear marmoset</name>
    <name type="synonym">Simia Jacchus</name>
    <dbReference type="NCBI Taxonomy" id="9483"/>
    <lineage>
        <taxon>Eukaryota</taxon>
        <taxon>Metazoa</taxon>
        <taxon>Chordata</taxon>
        <taxon>Craniata</taxon>
        <taxon>Vertebrata</taxon>
        <taxon>Euteleostomi</taxon>
        <taxon>Mammalia</taxon>
        <taxon>Eutheria</taxon>
        <taxon>Euarchontoglires</taxon>
        <taxon>Primates</taxon>
        <taxon>Haplorrhini</taxon>
        <taxon>Platyrrhini</taxon>
        <taxon>Cebidae</taxon>
        <taxon>Callitrichinae</taxon>
        <taxon>Callithrix</taxon>
        <taxon>Callithrix</taxon>
    </lineage>
</organism>
<dbReference type="InterPro" id="IPR022353">
    <property type="entry name" value="Insulin_CS"/>
</dbReference>
<evidence type="ECO:0000256" key="5">
    <source>
        <dbReference type="ARBA" id="ARBA00022525"/>
    </source>
</evidence>
<dbReference type="Proteomes" id="UP000008225">
    <property type="component" value="Chromosome 1"/>
</dbReference>